<dbReference type="InterPro" id="IPR004045">
    <property type="entry name" value="Glutathione_S-Trfase_N"/>
</dbReference>
<dbReference type="Gene3D" id="1.20.1050.10">
    <property type="match status" value="1"/>
</dbReference>
<dbReference type="Gene3D" id="3.40.30.10">
    <property type="entry name" value="Glutaredoxin"/>
    <property type="match status" value="1"/>
</dbReference>
<dbReference type="InterPro" id="IPR036249">
    <property type="entry name" value="Thioredoxin-like_sf"/>
</dbReference>
<evidence type="ECO:0000259" key="1">
    <source>
        <dbReference type="PROSITE" id="PS50405"/>
    </source>
</evidence>
<feature type="domain" description="GST C-terminal" evidence="1">
    <location>
        <begin position="70"/>
        <end position="214"/>
    </location>
</feature>
<dbReference type="InterPro" id="IPR036282">
    <property type="entry name" value="Glutathione-S-Trfase_C_sf"/>
</dbReference>
<keyword evidence="3" id="KW-1185">Reference proteome</keyword>
<reference evidence="2" key="2">
    <citation type="submission" date="2024-10" db="UniProtKB">
        <authorList>
            <consortium name="EnsemblProtists"/>
        </authorList>
    </citation>
    <scope>IDENTIFICATION</scope>
</reference>
<dbReference type="Pfam" id="PF13409">
    <property type="entry name" value="GST_N_2"/>
    <property type="match status" value="1"/>
</dbReference>
<reference evidence="3" key="1">
    <citation type="journal article" date="2013" name="Nature">
        <title>Pan genome of the phytoplankton Emiliania underpins its global distribution.</title>
        <authorList>
            <person name="Read B.A."/>
            <person name="Kegel J."/>
            <person name="Klute M.J."/>
            <person name="Kuo A."/>
            <person name="Lefebvre S.C."/>
            <person name="Maumus F."/>
            <person name="Mayer C."/>
            <person name="Miller J."/>
            <person name="Monier A."/>
            <person name="Salamov A."/>
            <person name="Young J."/>
            <person name="Aguilar M."/>
            <person name="Claverie J.M."/>
            <person name="Frickenhaus S."/>
            <person name="Gonzalez K."/>
            <person name="Herman E.K."/>
            <person name="Lin Y.C."/>
            <person name="Napier J."/>
            <person name="Ogata H."/>
            <person name="Sarno A.F."/>
            <person name="Shmutz J."/>
            <person name="Schroeder D."/>
            <person name="de Vargas C."/>
            <person name="Verret F."/>
            <person name="von Dassow P."/>
            <person name="Valentin K."/>
            <person name="Van de Peer Y."/>
            <person name="Wheeler G."/>
            <person name="Dacks J.B."/>
            <person name="Delwiche C.F."/>
            <person name="Dyhrman S.T."/>
            <person name="Glockner G."/>
            <person name="John U."/>
            <person name="Richards T."/>
            <person name="Worden A.Z."/>
            <person name="Zhang X."/>
            <person name="Grigoriev I.V."/>
            <person name="Allen A.E."/>
            <person name="Bidle K."/>
            <person name="Borodovsky M."/>
            <person name="Bowler C."/>
            <person name="Brownlee C."/>
            <person name="Cock J.M."/>
            <person name="Elias M."/>
            <person name="Gladyshev V.N."/>
            <person name="Groth M."/>
            <person name="Guda C."/>
            <person name="Hadaegh A."/>
            <person name="Iglesias-Rodriguez M.D."/>
            <person name="Jenkins J."/>
            <person name="Jones B.M."/>
            <person name="Lawson T."/>
            <person name="Leese F."/>
            <person name="Lindquist E."/>
            <person name="Lobanov A."/>
            <person name="Lomsadze A."/>
            <person name="Malik S.B."/>
            <person name="Marsh M.E."/>
            <person name="Mackinder L."/>
            <person name="Mock T."/>
            <person name="Mueller-Roeber B."/>
            <person name="Pagarete A."/>
            <person name="Parker M."/>
            <person name="Probert I."/>
            <person name="Quesneville H."/>
            <person name="Raines C."/>
            <person name="Rensing S.A."/>
            <person name="Riano-Pachon D.M."/>
            <person name="Richier S."/>
            <person name="Rokitta S."/>
            <person name="Shiraiwa Y."/>
            <person name="Soanes D.M."/>
            <person name="van der Giezen M."/>
            <person name="Wahlund T.M."/>
            <person name="Williams B."/>
            <person name="Wilson W."/>
            <person name="Wolfe G."/>
            <person name="Wurch L.L."/>
        </authorList>
    </citation>
    <scope>NUCLEOTIDE SEQUENCE</scope>
</reference>
<dbReference type="HOGENOM" id="CLU_1005908_0_0_1"/>
<evidence type="ECO:0000313" key="2">
    <source>
        <dbReference type="EnsemblProtists" id="EOD15918"/>
    </source>
</evidence>
<dbReference type="GeneID" id="17262172"/>
<protein>
    <recommendedName>
        <fullName evidence="1">GST C-terminal domain-containing protein</fullName>
    </recommendedName>
</protein>
<dbReference type="PROSITE" id="PS50405">
    <property type="entry name" value="GST_CTER"/>
    <property type="match status" value="1"/>
</dbReference>
<dbReference type="EnsemblProtists" id="EOD15918">
    <property type="protein sequence ID" value="EOD15918"/>
    <property type="gene ID" value="EMIHUDRAFT_464350"/>
</dbReference>
<dbReference type="Pfam" id="PF13410">
    <property type="entry name" value="GST_C_2"/>
    <property type="match status" value="1"/>
</dbReference>
<sequence length="238" mass="25498">MSSKLTLIHVPVGNNPARIRLLIYLKGLEDQIDISTPADYGGMSSDAYRALNPQCKIPTLLLPDGSALYESRARARALLLNSIHDLYIASPNSSDPAVTANQGCGYKGVELIDAPARAAKLREVAKQVGVLEGLVVGPYAAGAALTEADCALYPTLALLLPFCLEHAFGWPTLVGAEHPRLAKWLAEMEKLPAAQRVRAEVEPALQGWLHAGRFEPIRAQVAAAASLAWDREAVMASL</sequence>
<dbReference type="OMA" id="PIQGCMY"/>
<name>A0A0D3IXD3_EMIH1</name>
<dbReference type="AlphaFoldDB" id="A0A0D3IXD3"/>
<organism evidence="2 3">
    <name type="scientific">Emiliania huxleyi (strain CCMP1516)</name>
    <dbReference type="NCBI Taxonomy" id="280463"/>
    <lineage>
        <taxon>Eukaryota</taxon>
        <taxon>Haptista</taxon>
        <taxon>Haptophyta</taxon>
        <taxon>Prymnesiophyceae</taxon>
        <taxon>Isochrysidales</taxon>
        <taxon>Noelaerhabdaceae</taxon>
        <taxon>Emiliania</taxon>
    </lineage>
</organism>
<dbReference type="RefSeq" id="XP_005768347.1">
    <property type="nucleotide sequence ID" value="XM_005768290.1"/>
</dbReference>
<dbReference type="InterPro" id="IPR010987">
    <property type="entry name" value="Glutathione-S-Trfase_C-like"/>
</dbReference>
<accession>A0A0D3IXD3</accession>
<proteinExistence type="predicted"/>
<dbReference type="SUPFAM" id="SSF52833">
    <property type="entry name" value="Thioredoxin-like"/>
    <property type="match status" value="1"/>
</dbReference>
<evidence type="ECO:0000313" key="3">
    <source>
        <dbReference type="Proteomes" id="UP000013827"/>
    </source>
</evidence>
<dbReference type="eggNOG" id="ENOG502S1JT">
    <property type="taxonomic scope" value="Eukaryota"/>
</dbReference>
<dbReference type="SUPFAM" id="SSF47616">
    <property type="entry name" value="GST C-terminal domain-like"/>
    <property type="match status" value="1"/>
</dbReference>
<dbReference type="KEGG" id="ehx:EMIHUDRAFT_464350"/>
<dbReference type="PaxDb" id="2903-EOD15918"/>
<dbReference type="Proteomes" id="UP000013827">
    <property type="component" value="Unassembled WGS sequence"/>
</dbReference>